<proteinExistence type="predicted"/>
<reference evidence="4 6" key="2">
    <citation type="submission" date="2018-03" db="EMBL/GenBank/DDBJ databases">
        <authorList>
            <person name="Fogelqvist J."/>
        </authorList>
    </citation>
    <scope>NUCLEOTIDE SEQUENCE [LARGE SCALE GENOMIC DNA]</scope>
</reference>
<gene>
    <name evidence="3" type="ORF">PBRA_000243</name>
    <name evidence="4" type="ORF">PLBR_LOCUS4019</name>
</gene>
<accession>A0A0G4IGY4</accession>
<dbReference type="Proteomes" id="UP000290189">
    <property type="component" value="Unassembled WGS sequence"/>
</dbReference>
<sequence length="177" mass="19968">MRAYPGPMRAVSMSPTPVSRYTGGGDRAASQNPPSVYPTKSETQLYLELERVKAELEQIRTRSSEQRARSTSTGRRRLRAFDDFEEDISAPICDLTLNDAWQRSSGSDDDPMIKASADAWNPFDGGEVCIDSDDDFLYNAVRPDRDIPVGSLHHDKKRQGRFSKLAGRLRRFLRRSA</sequence>
<reference evidence="3 5" key="1">
    <citation type="submission" date="2015-02" db="EMBL/GenBank/DDBJ databases">
        <authorList>
            <person name="Chooi Y.-H."/>
        </authorList>
    </citation>
    <scope>NUCLEOTIDE SEQUENCE [LARGE SCALE GENOMIC DNA]</scope>
    <source>
        <strain evidence="3">E3</strain>
    </source>
</reference>
<evidence type="ECO:0000313" key="5">
    <source>
        <dbReference type="Proteomes" id="UP000039324"/>
    </source>
</evidence>
<organism evidence="3 5">
    <name type="scientific">Plasmodiophora brassicae</name>
    <name type="common">Clubroot disease agent</name>
    <dbReference type="NCBI Taxonomy" id="37360"/>
    <lineage>
        <taxon>Eukaryota</taxon>
        <taxon>Sar</taxon>
        <taxon>Rhizaria</taxon>
        <taxon>Endomyxa</taxon>
        <taxon>Phytomyxea</taxon>
        <taxon>Plasmodiophorida</taxon>
        <taxon>Plasmodiophoridae</taxon>
        <taxon>Plasmodiophora</taxon>
    </lineage>
</organism>
<evidence type="ECO:0000313" key="6">
    <source>
        <dbReference type="Proteomes" id="UP000290189"/>
    </source>
</evidence>
<feature type="region of interest" description="Disordered" evidence="2">
    <location>
        <begin position="1"/>
        <end position="40"/>
    </location>
</feature>
<evidence type="ECO:0000313" key="3">
    <source>
        <dbReference type="EMBL" id="CEO94458.1"/>
    </source>
</evidence>
<feature type="compositionally biased region" description="Polar residues" evidence="2">
    <location>
        <begin position="29"/>
        <end position="40"/>
    </location>
</feature>
<feature type="coiled-coil region" evidence="1">
    <location>
        <begin position="42"/>
        <end position="69"/>
    </location>
</feature>
<evidence type="ECO:0000256" key="1">
    <source>
        <dbReference type="SAM" id="Coils"/>
    </source>
</evidence>
<dbReference type="AlphaFoldDB" id="A0A0G4IGY4"/>
<protein>
    <submittedName>
        <fullName evidence="3">Uncharacterized protein</fullName>
    </submittedName>
</protein>
<dbReference type="Proteomes" id="UP000039324">
    <property type="component" value="Unassembled WGS sequence"/>
</dbReference>
<keyword evidence="5" id="KW-1185">Reference proteome</keyword>
<dbReference type="EMBL" id="CDSF01000001">
    <property type="protein sequence ID" value="CEO94458.1"/>
    <property type="molecule type" value="Genomic_DNA"/>
</dbReference>
<evidence type="ECO:0000256" key="2">
    <source>
        <dbReference type="SAM" id="MobiDB-lite"/>
    </source>
</evidence>
<keyword evidence="4" id="KW-0496">Mitochondrion</keyword>
<name>A0A0G4IGY4_PLABS</name>
<geneLocation type="mitochondrion" evidence="4"/>
<evidence type="ECO:0000313" key="4">
    <source>
        <dbReference type="EMBL" id="SPQ96804.1"/>
    </source>
</evidence>
<keyword evidence="1" id="KW-0175">Coiled coil</keyword>
<dbReference type="EMBL" id="OVEO01000006">
    <property type="protein sequence ID" value="SPQ96804.1"/>
    <property type="molecule type" value="Genomic_DNA"/>
</dbReference>